<dbReference type="EMBL" id="PVLR01000024">
    <property type="protein sequence ID" value="PRD68768.1"/>
    <property type="molecule type" value="Genomic_DNA"/>
</dbReference>
<dbReference type="RefSeq" id="WP_105729728.1">
    <property type="nucleotide sequence ID" value="NZ_PVLR01000024.1"/>
</dbReference>
<accession>A0A2S9KE99</accession>
<proteinExistence type="predicted"/>
<evidence type="ECO:0000313" key="2">
    <source>
        <dbReference type="Proteomes" id="UP000238326"/>
    </source>
</evidence>
<keyword evidence="2" id="KW-1185">Reference proteome</keyword>
<gene>
    <name evidence="1" type="ORF">C6P61_09720</name>
</gene>
<dbReference type="Proteomes" id="UP000238326">
    <property type="component" value="Unassembled WGS sequence"/>
</dbReference>
<dbReference type="AlphaFoldDB" id="A0A2S9KE99"/>
<name>A0A2S9KE99_9BURK</name>
<evidence type="ECO:0000313" key="1">
    <source>
        <dbReference type="EMBL" id="PRD68768.1"/>
    </source>
</evidence>
<dbReference type="OrthoDB" id="6871774at2"/>
<protein>
    <submittedName>
        <fullName evidence="1">Uncharacterized protein</fullName>
    </submittedName>
</protein>
<reference evidence="1 2" key="1">
    <citation type="submission" date="2018-03" db="EMBL/GenBank/DDBJ databases">
        <title>Comparative genomics illustrates the genes involved in a hyperalkaliphilic mechanisms of Serpentinomonas isolated from highly-alkaline calcium-rich serpentinized springs.</title>
        <authorList>
            <person name="Suzuki S."/>
            <person name="Ishii S."/>
            <person name="Walworth N."/>
            <person name="Bird L."/>
            <person name="Kuenen J.G."/>
            <person name="Nealson K.H."/>
        </authorList>
    </citation>
    <scope>NUCLEOTIDE SEQUENCE [LARGE SCALE GENOMIC DNA]</scope>
    <source>
        <strain evidence="1 2">83</strain>
    </source>
</reference>
<organism evidence="1 2">
    <name type="scientific">Malikia spinosa</name>
    <dbReference type="NCBI Taxonomy" id="86180"/>
    <lineage>
        <taxon>Bacteria</taxon>
        <taxon>Pseudomonadati</taxon>
        <taxon>Pseudomonadota</taxon>
        <taxon>Betaproteobacteria</taxon>
        <taxon>Burkholderiales</taxon>
        <taxon>Comamonadaceae</taxon>
        <taxon>Malikia</taxon>
    </lineage>
</organism>
<sequence length="300" mass="33093">MKIDIKINGIEKVKKELEALSGPQFKSAVATTLNQIAGRYARGIRNEMSRVFDRPTPYILNSVKVEAATSSSLTVTISPSIKAPSGGKGGKISVDPQKILSAQALGGARRDKKTEVLLRQRGWLRAGYQTAIPETPYPGSDDGRGNLRGPFLRSVMSYLQMYYEQGHFQNMKKGAIARKEDRRAYSVIATRRSGRDINGVVFFIAGPQMTLQIEGGERAVMRATGGSRSRHLHPGIWAKTGGSRGAKLQPVLLFVRSGTYQPRLDMDKIARELDVQGLFAKWLRGNIRDQYRMISVKAGA</sequence>
<comment type="caution">
    <text evidence="1">The sequence shown here is derived from an EMBL/GenBank/DDBJ whole genome shotgun (WGS) entry which is preliminary data.</text>
</comment>